<dbReference type="Gene3D" id="1.20.1720.10">
    <property type="entry name" value="Multidrug resistance protein D"/>
    <property type="match status" value="1"/>
</dbReference>
<dbReference type="Gene3D" id="1.20.1250.20">
    <property type="entry name" value="MFS general substrate transporter like domains"/>
    <property type="match status" value="1"/>
</dbReference>
<reference evidence="9 10" key="1">
    <citation type="submission" date="2019-03" db="EMBL/GenBank/DDBJ databases">
        <title>Genomic Encyclopedia of Type Strains, Phase III (KMG-III): the genomes of soil and plant-associated and newly described type strains.</title>
        <authorList>
            <person name="Whitman W."/>
        </authorList>
    </citation>
    <scope>NUCLEOTIDE SEQUENCE [LARGE SCALE GENOMIC DNA]</scope>
    <source>
        <strain evidence="9 10">LMG 29544</strain>
    </source>
</reference>
<dbReference type="InterPro" id="IPR036259">
    <property type="entry name" value="MFS_trans_sf"/>
</dbReference>
<dbReference type="GO" id="GO:0022857">
    <property type="term" value="F:transmembrane transporter activity"/>
    <property type="evidence" value="ECO:0007669"/>
    <property type="project" value="InterPro"/>
</dbReference>
<evidence type="ECO:0000313" key="9">
    <source>
        <dbReference type="EMBL" id="TDY54797.1"/>
    </source>
</evidence>
<feature type="transmembrane region" description="Helical" evidence="7">
    <location>
        <begin position="12"/>
        <end position="35"/>
    </location>
</feature>
<dbReference type="NCBIfam" id="TIGR00711">
    <property type="entry name" value="efflux_EmrB"/>
    <property type="match status" value="1"/>
</dbReference>
<accession>A0A4V3HFS8</accession>
<gene>
    <name evidence="9" type="ORF">BX592_101253</name>
</gene>
<dbReference type="InterPro" id="IPR011701">
    <property type="entry name" value="MFS"/>
</dbReference>
<evidence type="ECO:0000256" key="7">
    <source>
        <dbReference type="SAM" id="Phobius"/>
    </source>
</evidence>
<dbReference type="RefSeq" id="WP_134189816.1">
    <property type="nucleotide sequence ID" value="NZ_JBHLUW010000027.1"/>
</dbReference>
<keyword evidence="2" id="KW-0813">Transport</keyword>
<dbReference type="InterPro" id="IPR020846">
    <property type="entry name" value="MFS_dom"/>
</dbReference>
<protein>
    <submittedName>
        <fullName evidence="9">EmrB/QacA subfamily drug resistance transporter</fullName>
    </submittedName>
</protein>
<evidence type="ECO:0000256" key="2">
    <source>
        <dbReference type="ARBA" id="ARBA00022448"/>
    </source>
</evidence>
<feature type="transmembrane region" description="Helical" evidence="7">
    <location>
        <begin position="367"/>
        <end position="387"/>
    </location>
</feature>
<keyword evidence="3" id="KW-1003">Cell membrane</keyword>
<feature type="transmembrane region" description="Helical" evidence="7">
    <location>
        <begin position="399"/>
        <end position="421"/>
    </location>
</feature>
<evidence type="ECO:0000256" key="6">
    <source>
        <dbReference type="ARBA" id="ARBA00023136"/>
    </source>
</evidence>
<dbReference type="OrthoDB" id="9807274at2"/>
<organism evidence="9 10">
    <name type="scientific">Paraburkholderia rhizosphaerae</name>
    <dbReference type="NCBI Taxonomy" id="480658"/>
    <lineage>
        <taxon>Bacteria</taxon>
        <taxon>Pseudomonadati</taxon>
        <taxon>Pseudomonadota</taxon>
        <taxon>Betaproteobacteria</taxon>
        <taxon>Burkholderiales</taxon>
        <taxon>Burkholderiaceae</taxon>
        <taxon>Paraburkholderia</taxon>
    </lineage>
</organism>
<name>A0A4V3HFS8_9BURK</name>
<evidence type="ECO:0000313" key="10">
    <source>
        <dbReference type="Proteomes" id="UP000295509"/>
    </source>
</evidence>
<keyword evidence="6 7" id="KW-0472">Membrane</keyword>
<dbReference type="CDD" id="cd17321">
    <property type="entry name" value="MFS_MMR_MDR_like"/>
    <property type="match status" value="1"/>
</dbReference>
<feature type="transmembrane region" description="Helical" evidence="7">
    <location>
        <begin position="79"/>
        <end position="102"/>
    </location>
</feature>
<feature type="transmembrane region" description="Helical" evidence="7">
    <location>
        <begin position="336"/>
        <end position="355"/>
    </location>
</feature>
<dbReference type="PROSITE" id="PS50850">
    <property type="entry name" value="MFS"/>
    <property type="match status" value="1"/>
</dbReference>
<dbReference type="AlphaFoldDB" id="A0A4V3HFS8"/>
<dbReference type="PANTHER" id="PTHR42718:SF46">
    <property type="entry name" value="BLR6921 PROTEIN"/>
    <property type="match status" value="1"/>
</dbReference>
<dbReference type="InterPro" id="IPR004638">
    <property type="entry name" value="EmrB-like"/>
</dbReference>
<dbReference type="Proteomes" id="UP000295509">
    <property type="component" value="Unassembled WGS sequence"/>
</dbReference>
<feature type="domain" description="Major facilitator superfamily (MFS) profile" evidence="8">
    <location>
        <begin position="13"/>
        <end position="467"/>
    </location>
</feature>
<dbReference type="PANTHER" id="PTHR42718">
    <property type="entry name" value="MAJOR FACILITATOR SUPERFAMILY MULTIDRUG TRANSPORTER MFSC"/>
    <property type="match status" value="1"/>
</dbReference>
<dbReference type="SUPFAM" id="SSF103473">
    <property type="entry name" value="MFS general substrate transporter"/>
    <property type="match status" value="1"/>
</dbReference>
<comment type="subcellular location">
    <subcellularLocation>
        <location evidence="1">Cell membrane</location>
        <topology evidence="1">Multi-pass membrane protein</topology>
    </subcellularLocation>
</comment>
<evidence type="ECO:0000256" key="4">
    <source>
        <dbReference type="ARBA" id="ARBA00022692"/>
    </source>
</evidence>
<dbReference type="PRINTS" id="PR01036">
    <property type="entry name" value="TCRTETB"/>
</dbReference>
<keyword evidence="5 7" id="KW-1133">Transmembrane helix</keyword>
<evidence type="ECO:0000259" key="8">
    <source>
        <dbReference type="PROSITE" id="PS50850"/>
    </source>
</evidence>
<feature type="transmembrane region" description="Helical" evidence="7">
    <location>
        <begin position="270"/>
        <end position="292"/>
    </location>
</feature>
<dbReference type="EMBL" id="SORE01000001">
    <property type="protein sequence ID" value="TDY54797.1"/>
    <property type="molecule type" value="Genomic_DNA"/>
</dbReference>
<keyword evidence="4 7" id="KW-0812">Transmembrane</keyword>
<dbReference type="GO" id="GO:0005886">
    <property type="term" value="C:plasma membrane"/>
    <property type="evidence" value="ECO:0007669"/>
    <property type="project" value="UniProtKB-SubCell"/>
</dbReference>
<dbReference type="Pfam" id="PF07690">
    <property type="entry name" value="MFS_1"/>
    <property type="match status" value="1"/>
</dbReference>
<proteinExistence type="predicted"/>
<feature type="transmembrane region" description="Helical" evidence="7">
    <location>
        <begin position="166"/>
        <end position="188"/>
    </location>
</feature>
<feature type="transmembrane region" description="Helical" evidence="7">
    <location>
        <begin position="108"/>
        <end position="129"/>
    </location>
</feature>
<comment type="caution">
    <text evidence="9">The sequence shown here is derived from an EMBL/GenBank/DDBJ whole genome shotgun (WGS) entry which is preliminary data.</text>
</comment>
<evidence type="ECO:0000256" key="5">
    <source>
        <dbReference type="ARBA" id="ARBA00022989"/>
    </source>
</evidence>
<sequence>MTHNIEGRTRWLALVVLCLGVLMIVLDTTIVNVALPSIAADLGFSETSLVWVVNAYMLTFGGFLLLGGRLGDLYGHRKLFLAGITLFTLASLACGLANSQVMLVCARAVQGLGGAVVSAVSLSLIMNLFTEPGERAKAMGVYGFVCAGGGSIGVLLGGLLTNLLSWHWIFLVNLPIGIGVYGLCIALLPAGRGHAHGERLDVAGAITVTASLMLAVYAIVNGNEIGWTSAQTLGLIGLALVLLAAFVIIEARVRHPLMPLALVRMRNVAIANAIGVLWAAAMFAWFFISALYMQRVLGYAPFQVGLAFLPANLIMAVFSLGLSARIVMRYGIRRPIAVGLALAAIGLLLFARAPVAGQFAVDVLPGMVLLGIGAGVAFNPVLLAAMNDVEPSDSGLASGIVNTSFMMGGALGLAVLASLAAAQTGALDATQDMRAALTDGYHLAFLVGAIFAAVAATLGALLLRTPTPRAAQSSTDGSSGRAATDQV</sequence>
<feature type="transmembrane region" description="Helical" evidence="7">
    <location>
        <begin position="441"/>
        <end position="463"/>
    </location>
</feature>
<feature type="transmembrane region" description="Helical" evidence="7">
    <location>
        <begin position="232"/>
        <end position="249"/>
    </location>
</feature>
<evidence type="ECO:0000256" key="1">
    <source>
        <dbReference type="ARBA" id="ARBA00004651"/>
    </source>
</evidence>
<feature type="transmembrane region" description="Helical" evidence="7">
    <location>
        <begin position="200"/>
        <end position="220"/>
    </location>
</feature>
<feature type="transmembrane region" description="Helical" evidence="7">
    <location>
        <begin position="47"/>
        <end position="67"/>
    </location>
</feature>
<evidence type="ECO:0000256" key="3">
    <source>
        <dbReference type="ARBA" id="ARBA00022475"/>
    </source>
</evidence>
<feature type="transmembrane region" description="Helical" evidence="7">
    <location>
        <begin position="141"/>
        <end position="160"/>
    </location>
</feature>
<feature type="transmembrane region" description="Helical" evidence="7">
    <location>
        <begin position="304"/>
        <end position="324"/>
    </location>
</feature>
<keyword evidence="10" id="KW-1185">Reference proteome</keyword>